<evidence type="ECO:0000313" key="4">
    <source>
        <dbReference type="Proteomes" id="UP001159364"/>
    </source>
</evidence>
<dbReference type="PANTHER" id="PTHR31807:SF31">
    <property type="entry name" value="QWRF MOTIF PROTEIN (DUF566)-RELATED"/>
    <property type="match status" value="1"/>
</dbReference>
<dbReference type="Pfam" id="PF04484">
    <property type="entry name" value="QWRF"/>
    <property type="match status" value="1"/>
</dbReference>
<gene>
    <name evidence="3" type="ORF">K2173_001719</name>
</gene>
<reference evidence="3 4" key="1">
    <citation type="submission" date="2021-09" db="EMBL/GenBank/DDBJ databases">
        <title>Genomic insights and catalytic innovation underlie evolution of tropane alkaloids biosynthesis.</title>
        <authorList>
            <person name="Wang Y.-J."/>
            <person name="Tian T."/>
            <person name="Huang J.-P."/>
            <person name="Huang S.-X."/>
        </authorList>
    </citation>
    <scope>NUCLEOTIDE SEQUENCE [LARGE SCALE GENOMIC DNA]</scope>
    <source>
        <strain evidence="3">KIB-2018</strain>
        <tissue evidence="3">Leaf</tissue>
    </source>
</reference>
<feature type="region of interest" description="Disordered" evidence="2">
    <location>
        <begin position="261"/>
        <end position="283"/>
    </location>
</feature>
<dbReference type="EMBL" id="JAIWQS010000012">
    <property type="protein sequence ID" value="KAJ8748300.1"/>
    <property type="molecule type" value="Genomic_DNA"/>
</dbReference>
<accession>A0AAV8S815</accession>
<feature type="region of interest" description="Disordered" evidence="2">
    <location>
        <begin position="200"/>
        <end position="245"/>
    </location>
</feature>
<name>A0AAV8S815_9ROSI</name>
<organism evidence="3 4">
    <name type="scientific">Erythroxylum novogranatense</name>
    <dbReference type="NCBI Taxonomy" id="1862640"/>
    <lineage>
        <taxon>Eukaryota</taxon>
        <taxon>Viridiplantae</taxon>
        <taxon>Streptophyta</taxon>
        <taxon>Embryophyta</taxon>
        <taxon>Tracheophyta</taxon>
        <taxon>Spermatophyta</taxon>
        <taxon>Magnoliopsida</taxon>
        <taxon>eudicotyledons</taxon>
        <taxon>Gunneridae</taxon>
        <taxon>Pentapetalae</taxon>
        <taxon>rosids</taxon>
        <taxon>fabids</taxon>
        <taxon>Malpighiales</taxon>
        <taxon>Erythroxylaceae</taxon>
        <taxon>Erythroxylum</taxon>
    </lineage>
</organism>
<feature type="region of interest" description="Disordered" evidence="2">
    <location>
        <begin position="1"/>
        <end position="112"/>
    </location>
</feature>
<evidence type="ECO:0000256" key="1">
    <source>
        <dbReference type="ARBA" id="ARBA00010016"/>
    </source>
</evidence>
<sequence length="539" mass="60615">MKTDSEPLLCVSDQSLKQRRPKSREINSRFLSSPTRSSTGGIPSPNQPSSPVRQKPTRTKHQTSFDDFGVVRGIWPSSSSKNKSGGSLADERLADKPTNGNNTLSLNKQRSYREFTFENEKEKESTKENHRPFFGGSMRYTGKFNFPGKSSFSSAASRIIPRRLSVDESSLFRNRLSSSHPISDPFLDSNDFESECSDFNSSTLEFPSPASSTWSRKSSGREVSSKYLQDTRRHPKDTSDSDNLNSTKIKKFTVKSPIKRTNSIGVHGNGTSQWALSPGRSGATPMSVEIKERPFSFTNLRPPHSSPSRRKGVEKLLSFGLDLLKGKKSSSPSSLLLVTGDAESIHQLRLLQNRLMQWRYANARAEAVNKNINDKSENHLLSAWFSLERLQHSVVQKRLKLEKEKMEMKLNVMLNSQMKLLESWGVMDRHHSSAVSMIKQCLHSVVSRVPLMEGAKVDFETVSNAIRQASDMMGSIKLSFSAGKTVTLLSQLAAVVRQEKLLLGECRDLLEAISLLEIQERSMKSYIIQSNLWQQQLHR</sequence>
<dbReference type="GO" id="GO:0008017">
    <property type="term" value="F:microtubule binding"/>
    <property type="evidence" value="ECO:0007669"/>
    <property type="project" value="TreeGrafter"/>
</dbReference>
<evidence type="ECO:0000256" key="2">
    <source>
        <dbReference type="SAM" id="MobiDB-lite"/>
    </source>
</evidence>
<feature type="compositionally biased region" description="Polar residues" evidence="2">
    <location>
        <begin position="29"/>
        <end position="41"/>
    </location>
</feature>
<dbReference type="AlphaFoldDB" id="A0AAV8S815"/>
<dbReference type="GO" id="GO:0005880">
    <property type="term" value="C:nuclear microtubule"/>
    <property type="evidence" value="ECO:0007669"/>
    <property type="project" value="TreeGrafter"/>
</dbReference>
<evidence type="ECO:0000313" key="3">
    <source>
        <dbReference type="EMBL" id="KAJ8748300.1"/>
    </source>
</evidence>
<keyword evidence="4" id="KW-1185">Reference proteome</keyword>
<feature type="compositionally biased region" description="Polar residues" evidence="2">
    <location>
        <begin position="261"/>
        <end position="275"/>
    </location>
</feature>
<dbReference type="InterPro" id="IPR007573">
    <property type="entry name" value="QWRF"/>
</dbReference>
<dbReference type="GO" id="GO:0005737">
    <property type="term" value="C:cytoplasm"/>
    <property type="evidence" value="ECO:0007669"/>
    <property type="project" value="TreeGrafter"/>
</dbReference>
<comment type="caution">
    <text evidence="3">The sequence shown here is derived from an EMBL/GenBank/DDBJ whole genome shotgun (WGS) entry which is preliminary data.</text>
</comment>
<feature type="compositionally biased region" description="Basic and acidic residues" evidence="2">
    <location>
        <begin position="219"/>
        <end position="239"/>
    </location>
</feature>
<dbReference type="Proteomes" id="UP001159364">
    <property type="component" value="Linkage Group LG12"/>
</dbReference>
<evidence type="ECO:0008006" key="5">
    <source>
        <dbReference type="Google" id="ProtNLM"/>
    </source>
</evidence>
<comment type="similarity">
    <text evidence="1">Belongs to the QWRF family.</text>
</comment>
<proteinExistence type="inferred from homology"/>
<feature type="compositionally biased region" description="Polar residues" evidence="2">
    <location>
        <begin position="200"/>
        <end position="217"/>
    </location>
</feature>
<protein>
    <recommendedName>
        <fullName evidence="5">QWRF motif-containing protein 3</fullName>
    </recommendedName>
</protein>
<dbReference type="PANTHER" id="PTHR31807">
    <property type="entry name" value="AUGMIN FAMILY MEMBER"/>
    <property type="match status" value="1"/>
</dbReference>
<dbReference type="GO" id="GO:0051225">
    <property type="term" value="P:spindle assembly"/>
    <property type="evidence" value="ECO:0007669"/>
    <property type="project" value="TreeGrafter"/>
</dbReference>
<feature type="compositionally biased region" description="Polar residues" evidence="2">
    <location>
        <begin position="98"/>
        <end position="109"/>
    </location>
</feature>
<feature type="compositionally biased region" description="Low complexity" evidence="2">
    <location>
        <begin position="77"/>
        <end position="87"/>
    </location>
</feature>